<sequence>MIVVRAYSCDDLEAVVELVGDLGYPTSSGQMRKRMEAISSHPDYATLVAECEGQVAGMIGLRLAFGYEHDGHVVQITALVVKASFRGRGAGKELIRHAENWAREKRAAAIVLTSGNRPEREAAHRFYRHMGFSVTGLRFWKKL</sequence>
<evidence type="ECO:0000313" key="5">
    <source>
        <dbReference type="Proteomes" id="UP000681526"/>
    </source>
</evidence>
<keyword evidence="1 4" id="KW-0808">Transferase</keyword>
<dbReference type="EMBL" id="CAJRAY010000097">
    <property type="protein sequence ID" value="CAG5092888.1"/>
    <property type="molecule type" value="Genomic_DNA"/>
</dbReference>
<dbReference type="GO" id="GO:0016746">
    <property type="term" value="F:acyltransferase activity"/>
    <property type="evidence" value="ECO:0007669"/>
    <property type="project" value="UniProtKB-KW"/>
</dbReference>
<comment type="caution">
    <text evidence="4">The sequence shown here is derived from an EMBL/GenBank/DDBJ whole genome shotgun (WGS) entry which is preliminary data.</text>
</comment>
<accession>A0ABM8V922</accession>
<gene>
    <name evidence="4" type="primary">txxe 3785</name>
    <name evidence="4" type="ORF">TXXE_19010</name>
</gene>
<dbReference type="InterPro" id="IPR000182">
    <property type="entry name" value="GNAT_dom"/>
</dbReference>
<feature type="domain" description="N-acetyltransferase" evidence="3">
    <location>
        <begin position="2"/>
        <end position="143"/>
    </location>
</feature>
<evidence type="ECO:0000313" key="4">
    <source>
        <dbReference type="EMBL" id="CAG5092888.1"/>
    </source>
</evidence>
<keyword evidence="5" id="KW-1185">Reference proteome</keyword>
<dbReference type="PANTHER" id="PTHR43877">
    <property type="entry name" value="AMINOALKYLPHOSPHONATE N-ACETYLTRANSFERASE-RELATED-RELATED"/>
    <property type="match status" value="1"/>
</dbReference>
<dbReference type="InterPro" id="IPR016181">
    <property type="entry name" value="Acyl_CoA_acyltransferase"/>
</dbReference>
<proteinExistence type="predicted"/>
<dbReference type="PROSITE" id="PS51186">
    <property type="entry name" value="GNAT"/>
    <property type="match status" value="1"/>
</dbReference>
<dbReference type="Proteomes" id="UP000681526">
    <property type="component" value="Unassembled WGS sequence"/>
</dbReference>
<organism evidence="4 5">
    <name type="scientific">Thermobacillus xylanilyticus</name>
    <dbReference type="NCBI Taxonomy" id="76633"/>
    <lineage>
        <taxon>Bacteria</taxon>
        <taxon>Bacillati</taxon>
        <taxon>Bacillota</taxon>
        <taxon>Bacilli</taxon>
        <taxon>Bacillales</taxon>
        <taxon>Paenibacillaceae</taxon>
        <taxon>Thermobacillus</taxon>
    </lineage>
</organism>
<dbReference type="Gene3D" id="3.40.630.30">
    <property type="match status" value="1"/>
</dbReference>
<dbReference type="EC" id="2.3.1.-" evidence="4"/>
<reference evidence="4 5" key="1">
    <citation type="submission" date="2021-04" db="EMBL/GenBank/DDBJ databases">
        <authorList>
            <person name="Rakotoarivonina H."/>
        </authorList>
    </citation>
    <scope>NUCLEOTIDE SEQUENCE [LARGE SCALE GENOMIC DNA]</scope>
    <source>
        <strain evidence="4 5">XE</strain>
    </source>
</reference>
<name>A0ABM8V922_THEXY</name>
<dbReference type="SUPFAM" id="SSF55729">
    <property type="entry name" value="Acyl-CoA N-acyltransferases (Nat)"/>
    <property type="match status" value="1"/>
</dbReference>
<dbReference type="PANTHER" id="PTHR43877:SF2">
    <property type="entry name" value="AMINOALKYLPHOSPHONATE N-ACETYLTRANSFERASE-RELATED"/>
    <property type="match status" value="1"/>
</dbReference>
<dbReference type="Pfam" id="PF00583">
    <property type="entry name" value="Acetyltransf_1"/>
    <property type="match status" value="1"/>
</dbReference>
<dbReference type="InterPro" id="IPR050832">
    <property type="entry name" value="Bact_Acetyltransf"/>
</dbReference>
<evidence type="ECO:0000256" key="1">
    <source>
        <dbReference type="ARBA" id="ARBA00022679"/>
    </source>
</evidence>
<evidence type="ECO:0000259" key="3">
    <source>
        <dbReference type="PROSITE" id="PS51186"/>
    </source>
</evidence>
<keyword evidence="2 4" id="KW-0012">Acyltransferase</keyword>
<dbReference type="CDD" id="cd04301">
    <property type="entry name" value="NAT_SF"/>
    <property type="match status" value="1"/>
</dbReference>
<protein>
    <submittedName>
        <fullName evidence="4">GCN5-related N-acetyltransferase</fullName>
        <ecNumber evidence="4">2.3.1.-</ecNumber>
    </submittedName>
</protein>
<evidence type="ECO:0000256" key="2">
    <source>
        <dbReference type="ARBA" id="ARBA00023315"/>
    </source>
</evidence>